<evidence type="ECO:0000313" key="15">
    <source>
        <dbReference type="EMBL" id="PWY95157.1"/>
    </source>
</evidence>
<evidence type="ECO:0000256" key="6">
    <source>
        <dbReference type="ARBA" id="ARBA00022857"/>
    </source>
</evidence>
<dbReference type="HAMAP" id="MF_01971">
    <property type="entry name" value="Kynurenine_monooxygenase"/>
    <property type="match status" value="1"/>
</dbReference>
<evidence type="ECO:0000256" key="9">
    <source>
        <dbReference type="ARBA" id="ARBA00023128"/>
    </source>
</evidence>
<keyword evidence="2 12" id="KW-0285">Flavoprotein</keyword>
<dbReference type="GO" id="GO:0071949">
    <property type="term" value="F:FAD binding"/>
    <property type="evidence" value="ECO:0007669"/>
    <property type="project" value="InterPro"/>
</dbReference>
<dbReference type="PRINTS" id="PR00420">
    <property type="entry name" value="RNGMNOXGNASE"/>
</dbReference>
<dbReference type="Gene3D" id="3.50.50.60">
    <property type="entry name" value="FAD/NAD(P)-binding domain"/>
    <property type="match status" value="1"/>
</dbReference>
<dbReference type="GO" id="GO:0019805">
    <property type="term" value="P:quinolinate biosynthetic process"/>
    <property type="evidence" value="ECO:0007669"/>
    <property type="project" value="UniProtKB-UniRule"/>
</dbReference>
<evidence type="ECO:0000313" key="16">
    <source>
        <dbReference type="Proteomes" id="UP000246702"/>
    </source>
</evidence>
<gene>
    <name evidence="12" type="primary">BNA4</name>
    <name evidence="15" type="ORF">BO94DRAFT_456779</name>
</gene>
<dbReference type="AlphaFoldDB" id="A0A317XC20"/>
<dbReference type="PANTHER" id="PTHR46028:SF2">
    <property type="entry name" value="KYNURENINE 3-MONOOXYGENASE"/>
    <property type="match status" value="1"/>
</dbReference>
<accession>A0A317XC20</accession>
<dbReference type="GO" id="GO:0005741">
    <property type="term" value="C:mitochondrial outer membrane"/>
    <property type="evidence" value="ECO:0007669"/>
    <property type="project" value="UniProtKB-SubCell"/>
</dbReference>
<evidence type="ECO:0000256" key="11">
    <source>
        <dbReference type="ARBA" id="ARBA00047818"/>
    </source>
</evidence>
<proteinExistence type="inferred from homology"/>
<keyword evidence="3 12" id="KW-0662">Pyridine nucleotide biosynthesis</keyword>
<keyword evidence="4 12" id="KW-1000">Mitochondrion outer membrane</keyword>
<sequence length="483" mass="55269">MSSFKVVIVGGGPVGALAGLYAAQRGFEVEIYEMRDEYNQLHTATAFSTKSISLTLSERGIKSLRQSKCKNLAERILSKTVPVYGRMVHGKTKAGLTTRRIPYDVHGQALYAISRSEINYSLLRELSKFPNVRVFYKHKLSGLDMKQKSATFQNITKTHEPDHETKFDLLIGADGAHSTTRFHLSRYAKINISQKWEDIFWCELTIPSGHSLPLDCLHMWPQHDFMLFACPDKEGTLTCNLFAPESVFVELKSSGRIVEFFEKHFPGITPDLIPTDSLQKQFQSNLHHPMIDIRCSPYHYQDSCVLIGDAAHAMVPFYGQGMNTGFEDVRILFEDFLDQRKNLPSLPYDLSLTHLVQQKEPLDTPAAIVGDYLEQYTKFRQPDVHIINELALQNYKELRQGVLKVSYRVRKQIEEFLCFYAPQLGWATQYRMVAFETMRYTEVLRQVRKQGLILSSVAWSCLVAFSIFCLFSLHLSKAIDVLI</sequence>
<evidence type="ECO:0000256" key="3">
    <source>
        <dbReference type="ARBA" id="ARBA00022642"/>
    </source>
</evidence>
<keyword evidence="10 12" id="KW-0472">Membrane</keyword>
<organism evidence="15 16">
    <name type="scientific">Aspergillus sclerotioniger CBS 115572</name>
    <dbReference type="NCBI Taxonomy" id="1450535"/>
    <lineage>
        <taxon>Eukaryota</taxon>
        <taxon>Fungi</taxon>
        <taxon>Dikarya</taxon>
        <taxon>Ascomycota</taxon>
        <taxon>Pezizomycotina</taxon>
        <taxon>Eurotiomycetes</taxon>
        <taxon>Eurotiomycetidae</taxon>
        <taxon>Eurotiales</taxon>
        <taxon>Aspergillaceae</taxon>
        <taxon>Aspergillus</taxon>
        <taxon>Aspergillus subgen. Circumdati</taxon>
    </lineage>
</organism>
<dbReference type="SUPFAM" id="SSF51905">
    <property type="entry name" value="FAD/NAD(P)-binding domain"/>
    <property type="match status" value="1"/>
</dbReference>
<dbReference type="STRING" id="1450535.A0A317XC20"/>
<dbReference type="Proteomes" id="UP000246702">
    <property type="component" value="Unassembled WGS sequence"/>
</dbReference>
<comment type="function">
    <text evidence="12">Catalyzes the hydroxylation of L-kynurenine (L-Kyn) to form 3-hydroxy-L-kynurenine (L-3OHKyn). Required for synthesis of quinolinic acid.</text>
</comment>
<name>A0A317XC20_9EURO</name>
<dbReference type="EMBL" id="MSFK01000003">
    <property type="protein sequence ID" value="PWY95157.1"/>
    <property type="molecule type" value="Genomic_DNA"/>
</dbReference>
<comment type="cofactor">
    <cofactor evidence="1 12">
        <name>FAD</name>
        <dbReference type="ChEBI" id="CHEBI:57692"/>
    </cofactor>
</comment>
<dbReference type="EC" id="1.14.13.9" evidence="12"/>
<dbReference type="GO" id="GO:0070189">
    <property type="term" value="P:kynurenine metabolic process"/>
    <property type="evidence" value="ECO:0007669"/>
    <property type="project" value="TreeGrafter"/>
</dbReference>
<evidence type="ECO:0000256" key="1">
    <source>
        <dbReference type="ARBA" id="ARBA00001974"/>
    </source>
</evidence>
<dbReference type="GO" id="GO:0034354">
    <property type="term" value="P:'de novo' NAD+ biosynthetic process from L-tryptophan"/>
    <property type="evidence" value="ECO:0007669"/>
    <property type="project" value="UniProtKB-UniRule"/>
</dbReference>
<dbReference type="UniPathway" id="UPA00253">
    <property type="reaction ID" value="UER00328"/>
</dbReference>
<keyword evidence="5 12" id="KW-0274">FAD</keyword>
<evidence type="ECO:0000256" key="7">
    <source>
        <dbReference type="ARBA" id="ARBA00023002"/>
    </source>
</evidence>
<dbReference type="InterPro" id="IPR002938">
    <property type="entry name" value="FAD-bd"/>
</dbReference>
<dbReference type="Pfam" id="PF01494">
    <property type="entry name" value="FAD_binding_3"/>
    <property type="match status" value="1"/>
</dbReference>
<comment type="caution">
    <text evidence="15">The sequence shown here is derived from an EMBL/GenBank/DDBJ whole genome shotgun (WGS) entry which is preliminary data.</text>
</comment>
<dbReference type="InterPro" id="IPR036188">
    <property type="entry name" value="FAD/NAD-bd_sf"/>
</dbReference>
<comment type="pathway">
    <text evidence="12">Cofactor biosynthesis; NAD(+) biosynthesis; quinolinate from L-kynurenine: step 1/3.</text>
</comment>
<keyword evidence="8 12" id="KW-0503">Monooxygenase</keyword>
<dbReference type="OrthoDB" id="10053569at2759"/>
<keyword evidence="13" id="KW-0812">Transmembrane</keyword>
<feature type="transmembrane region" description="Helical" evidence="13">
    <location>
        <begin position="452"/>
        <end position="473"/>
    </location>
</feature>
<evidence type="ECO:0000259" key="14">
    <source>
        <dbReference type="Pfam" id="PF01494"/>
    </source>
</evidence>
<evidence type="ECO:0000256" key="10">
    <source>
        <dbReference type="ARBA" id="ARBA00023136"/>
    </source>
</evidence>
<evidence type="ECO:0000256" key="13">
    <source>
        <dbReference type="SAM" id="Phobius"/>
    </source>
</evidence>
<feature type="domain" description="FAD-binding" evidence="14">
    <location>
        <begin position="5"/>
        <end position="333"/>
    </location>
</feature>
<evidence type="ECO:0000256" key="8">
    <source>
        <dbReference type="ARBA" id="ARBA00023033"/>
    </source>
</evidence>
<keyword evidence="6 12" id="KW-0521">NADP</keyword>
<keyword evidence="9 12" id="KW-0496">Mitochondrion</keyword>
<dbReference type="GO" id="GO:0006569">
    <property type="term" value="P:L-tryptophan catabolic process"/>
    <property type="evidence" value="ECO:0007669"/>
    <property type="project" value="UniProtKB-UniRule"/>
</dbReference>
<comment type="catalytic activity">
    <reaction evidence="11 12">
        <text>L-kynurenine + NADPH + O2 + H(+) = 3-hydroxy-L-kynurenine + NADP(+) + H2O</text>
        <dbReference type="Rhea" id="RHEA:20545"/>
        <dbReference type="ChEBI" id="CHEBI:15377"/>
        <dbReference type="ChEBI" id="CHEBI:15378"/>
        <dbReference type="ChEBI" id="CHEBI:15379"/>
        <dbReference type="ChEBI" id="CHEBI:57783"/>
        <dbReference type="ChEBI" id="CHEBI:57959"/>
        <dbReference type="ChEBI" id="CHEBI:58125"/>
        <dbReference type="ChEBI" id="CHEBI:58349"/>
        <dbReference type="EC" id="1.14.13.9"/>
    </reaction>
</comment>
<evidence type="ECO:0000256" key="5">
    <source>
        <dbReference type="ARBA" id="ARBA00022827"/>
    </source>
</evidence>
<protein>
    <recommendedName>
        <fullName evidence="12">Kynurenine 3-monooxygenase</fullName>
        <ecNumber evidence="12">1.14.13.9</ecNumber>
    </recommendedName>
    <alternativeName>
        <fullName evidence="12">Biosynthesis of nicotinic acid protein 4</fullName>
    </alternativeName>
    <alternativeName>
        <fullName evidence="12">Kynurenine 3-hydroxylase</fullName>
    </alternativeName>
</protein>
<evidence type="ECO:0000256" key="12">
    <source>
        <dbReference type="HAMAP-Rule" id="MF_03018"/>
    </source>
</evidence>
<evidence type="ECO:0000256" key="2">
    <source>
        <dbReference type="ARBA" id="ARBA00022630"/>
    </source>
</evidence>
<dbReference type="GO" id="GO:0043420">
    <property type="term" value="P:anthranilate metabolic process"/>
    <property type="evidence" value="ECO:0007669"/>
    <property type="project" value="UniProtKB-UniRule"/>
</dbReference>
<reference evidence="15 16" key="1">
    <citation type="submission" date="2016-12" db="EMBL/GenBank/DDBJ databases">
        <title>The genomes of Aspergillus section Nigri reveals drivers in fungal speciation.</title>
        <authorList>
            <consortium name="DOE Joint Genome Institute"/>
            <person name="Vesth T.C."/>
            <person name="Nybo J."/>
            <person name="Theobald S."/>
            <person name="Brandl J."/>
            <person name="Frisvad J.C."/>
            <person name="Nielsen K.F."/>
            <person name="Lyhne E.K."/>
            <person name="Kogle M.E."/>
            <person name="Kuo A."/>
            <person name="Riley R."/>
            <person name="Clum A."/>
            <person name="Nolan M."/>
            <person name="Lipzen A."/>
            <person name="Salamov A."/>
            <person name="Henrissat B."/>
            <person name="Wiebenga A."/>
            <person name="De Vries R.P."/>
            <person name="Grigoriev I.V."/>
            <person name="Mortensen U.H."/>
            <person name="Andersen M.R."/>
            <person name="Baker S.E."/>
        </authorList>
    </citation>
    <scope>NUCLEOTIDE SEQUENCE [LARGE SCALE GENOMIC DNA]</scope>
    <source>
        <strain evidence="15 16">CBS 115572</strain>
    </source>
</reference>
<keyword evidence="13" id="KW-1133">Transmembrane helix</keyword>
<comment type="subcellular location">
    <subcellularLocation>
        <location evidence="12">Mitochondrion outer membrane</location>
    </subcellularLocation>
</comment>
<keyword evidence="16" id="KW-1185">Reference proteome</keyword>
<dbReference type="GO" id="GO:0004502">
    <property type="term" value="F:kynurenine 3-monooxygenase activity"/>
    <property type="evidence" value="ECO:0007669"/>
    <property type="project" value="UniProtKB-UniRule"/>
</dbReference>
<evidence type="ECO:0000256" key="4">
    <source>
        <dbReference type="ARBA" id="ARBA00022787"/>
    </source>
</evidence>
<dbReference type="InterPro" id="IPR027545">
    <property type="entry name" value="Kynurenine_monooxygenase"/>
</dbReference>
<dbReference type="PANTHER" id="PTHR46028">
    <property type="entry name" value="KYNURENINE 3-MONOOXYGENASE"/>
    <property type="match status" value="1"/>
</dbReference>
<keyword evidence="7 12" id="KW-0560">Oxidoreductase</keyword>
<comment type="similarity">
    <text evidence="12">Belongs to the aromatic-ring hydroxylase family. KMO subfamily.</text>
</comment>